<keyword evidence="3" id="KW-0804">Transcription</keyword>
<proteinExistence type="predicted"/>
<name>A0AAU8AL31_9RHOB</name>
<keyword evidence="1" id="KW-0805">Transcription regulation</keyword>
<protein>
    <submittedName>
        <fullName evidence="5">GntR family transcriptional regulator</fullName>
    </submittedName>
</protein>
<sequence length="230" mass="26027">MAETTQIWDRRTGVDVVTDSLYEEIVSLRLLPGAKISEAEVAARFGVSRQPVRDAFTRLANLDLLLIRPQKATEVKRFSVRGIEKARFVRAAVEVEVLRRAAERCDEAGAQALDAELYRQRKLLLNSDYTKFSVLDYEFHKRLCEIAGAEYAFDVIQAEKAKVDRLCMLGLAKEDRMPELIEDHERIADFVKAGRAEEAVAAGRLHLGRLDATIESIRERNAGYFEPDEG</sequence>
<dbReference type="InterPro" id="IPR000524">
    <property type="entry name" value="Tscrpt_reg_HTH_GntR"/>
</dbReference>
<evidence type="ECO:0000259" key="4">
    <source>
        <dbReference type="PROSITE" id="PS50949"/>
    </source>
</evidence>
<dbReference type="InterPro" id="IPR036388">
    <property type="entry name" value="WH-like_DNA-bd_sf"/>
</dbReference>
<dbReference type="Pfam" id="PF00392">
    <property type="entry name" value="GntR"/>
    <property type="match status" value="1"/>
</dbReference>
<dbReference type="AlphaFoldDB" id="A0AAU8AL31"/>
<dbReference type="InterPro" id="IPR011711">
    <property type="entry name" value="GntR_C"/>
</dbReference>
<evidence type="ECO:0000256" key="1">
    <source>
        <dbReference type="ARBA" id="ARBA00023015"/>
    </source>
</evidence>
<dbReference type="GO" id="GO:0003677">
    <property type="term" value="F:DNA binding"/>
    <property type="evidence" value="ECO:0007669"/>
    <property type="project" value="UniProtKB-KW"/>
</dbReference>
<evidence type="ECO:0000256" key="2">
    <source>
        <dbReference type="ARBA" id="ARBA00023125"/>
    </source>
</evidence>
<gene>
    <name evidence="5" type="ORF">PVT71_21605</name>
</gene>
<dbReference type="Gene3D" id="1.20.120.530">
    <property type="entry name" value="GntR ligand-binding domain-like"/>
    <property type="match status" value="1"/>
</dbReference>
<dbReference type="SMART" id="SM00345">
    <property type="entry name" value="HTH_GNTR"/>
    <property type="match status" value="1"/>
</dbReference>
<dbReference type="Gene3D" id="1.10.10.10">
    <property type="entry name" value="Winged helix-like DNA-binding domain superfamily/Winged helix DNA-binding domain"/>
    <property type="match status" value="1"/>
</dbReference>
<feature type="domain" description="HTH gntR-type" evidence="4">
    <location>
        <begin position="11"/>
        <end position="78"/>
    </location>
</feature>
<accession>A0AAU8AL31</accession>
<dbReference type="SUPFAM" id="SSF48008">
    <property type="entry name" value="GntR ligand-binding domain-like"/>
    <property type="match status" value="1"/>
</dbReference>
<evidence type="ECO:0000256" key="3">
    <source>
        <dbReference type="ARBA" id="ARBA00023163"/>
    </source>
</evidence>
<organism evidence="5">
    <name type="scientific">Alloyangia sp. H15</name>
    <dbReference type="NCBI Taxonomy" id="3029062"/>
    <lineage>
        <taxon>Bacteria</taxon>
        <taxon>Pseudomonadati</taxon>
        <taxon>Pseudomonadota</taxon>
        <taxon>Alphaproteobacteria</taxon>
        <taxon>Rhodobacterales</taxon>
        <taxon>Roseobacteraceae</taxon>
        <taxon>Alloyangia</taxon>
    </lineage>
</organism>
<dbReference type="Pfam" id="PF07729">
    <property type="entry name" value="FCD"/>
    <property type="match status" value="1"/>
</dbReference>
<dbReference type="InterPro" id="IPR036390">
    <property type="entry name" value="WH_DNA-bd_sf"/>
</dbReference>
<dbReference type="InterPro" id="IPR008920">
    <property type="entry name" value="TF_FadR/GntR_C"/>
</dbReference>
<reference evidence="5" key="1">
    <citation type="submission" date="2023-02" db="EMBL/GenBank/DDBJ databases">
        <title>Description and genomic characterization of Salipiger bruguierae sp. nov., isolated from the sediment of mangrove plant Bruguiera sexangula.</title>
        <authorList>
            <person name="Long M."/>
        </authorList>
    </citation>
    <scope>NUCLEOTIDE SEQUENCE</scope>
    <source>
        <strain evidence="5">H15</strain>
    </source>
</reference>
<dbReference type="EMBL" id="CP123385">
    <property type="protein sequence ID" value="XCC95682.1"/>
    <property type="molecule type" value="Genomic_DNA"/>
</dbReference>
<keyword evidence="2" id="KW-0238">DNA-binding</keyword>
<dbReference type="SUPFAM" id="SSF46785">
    <property type="entry name" value="Winged helix' DNA-binding domain"/>
    <property type="match status" value="1"/>
</dbReference>
<dbReference type="GO" id="GO:0003700">
    <property type="term" value="F:DNA-binding transcription factor activity"/>
    <property type="evidence" value="ECO:0007669"/>
    <property type="project" value="InterPro"/>
</dbReference>
<dbReference type="SMART" id="SM00895">
    <property type="entry name" value="FCD"/>
    <property type="match status" value="1"/>
</dbReference>
<dbReference type="RefSeq" id="WP_353474548.1">
    <property type="nucleotide sequence ID" value="NZ_CP123385.1"/>
</dbReference>
<dbReference type="PANTHER" id="PTHR43537:SF5">
    <property type="entry name" value="UXU OPERON TRANSCRIPTIONAL REGULATOR"/>
    <property type="match status" value="1"/>
</dbReference>
<dbReference type="PROSITE" id="PS50949">
    <property type="entry name" value="HTH_GNTR"/>
    <property type="match status" value="1"/>
</dbReference>
<evidence type="ECO:0000313" key="5">
    <source>
        <dbReference type="EMBL" id="XCC95682.1"/>
    </source>
</evidence>
<dbReference type="PANTHER" id="PTHR43537">
    <property type="entry name" value="TRANSCRIPTIONAL REGULATOR, GNTR FAMILY"/>
    <property type="match status" value="1"/>
</dbReference>